<evidence type="ECO:0000256" key="5">
    <source>
        <dbReference type="SAM" id="MobiDB-lite"/>
    </source>
</evidence>
<dbReference type="FunFam" id="6.10.250.3410:FF:000001">
    <property type="entry name" value="Protein DBF4 homolog A"/>
    <property type="match status" value="1"/>
</dbReference>
<organism evidence="7 8">
    <name type="scientific">Nyctereutes procyonoides</name>
    <name type="common">Raccoon dog</name>
    <name type="synonym">Canis procyonoides</name>
    <dbReference type="NCBI Taxonomy" id="34880"/>
    <lineage>
        <taxon>Eukaryota</taxon>
        <taxon>Metazoa</taxon>
        <taxon>Chordata</taxon>
        <taxon>Craniata</taxon>
        <taxon>Vertebrata</taxon>
        <taxon>Euteleostomi</taxon>
        <taxon>Mammalia</taxon>
        <taxon>Eutheria</taxon>
        <taxon>Laurasiatheria</taxon>
        <taxon>Carnivora</taxon>
        <taxon>Caniformia</taxon>
        <taxon>Canidae</taxon>
        <taxon>Nyctereutes</taxon>
    </lineage>
</organism>
<keyword evidence="8" id="KW-1185">Reference proteome</keyword>
<dbReference type="Proteomes" id="UP000645828">
    <property type="component" value="Unassembled WGS sequence"/>
</dbReference>
<dbReference type="InterPro" id="IPR038545">
    <property type="entry name" value="Znf_DBF_sf"/>
</dbReference>
<feature type="region of interest" description="Disordered" evidence="5">
    <location>
        <begin position="100"/>
        <end position="147"/>
    </location>
</feature>
<dbReference type="GO" id="GO:0043539">
    <property type="term" value="F:protein serine/threonine kinase activator activity"/>
    <property type="evidence" value="ECO:0007669"/>
    <property type="project" value="TreeGrafter"/>
</dbReference>
<dbReference type="InterPro" id="IPR006572">
    <property type="entry name" value="Znf_DBF"/>
</dbReference>
<evidence type="ECO:0000313" key="7">
    <source>
        <dbReference type="EMBL" id="CAD7667029.1"/>
    </source>
</evidence>
<proteinExistence type="predicted"/>
<dbReference type="PANTHER" id="PTHR15375:SF24">
    <property type="entry name" value="PROTEIN DBF4 HOMOLOG B"/>
    <property type="match status" value="1"/>
</dbReference>
<accession>A0A811XR48</accession>
<feature type="region of interest" description="Disordered" evidence="5">
    <location>
        <begin position="1"/>
        <end position="28"/>
    </location>
</feature>
<feature type="region of interest" description="Disordered" evidence="5">
    <location>
        <begin position="386"/>
        <end position="408"/>
    </location>
</feature>
<dbReference type="AlphaFoldDB" id="A0A811XR48"/>
<evidence type="ECO:0000256" key="2">
    <source>
        <dbReference type="ARBA" id="ARBA00022771"/>
    </source>
</evidence>
<dbReference type="Gene3D" id="6.10.250.3410">
    <property type="entry name" value="DBF zinc finger"/>
    <property type="match status" value="1"/>
</dbReference>
<dbReference type="Pfam" id="PF07535">
    <property type="entry name" value="zf-DBF"/>
    <property type="match status" value="1"/>
</dbReference>
<keyword evidence="2 4" id="KW-0863">Zinc-finger</keyword>
<comment type="caution">
    <text evidence="7">The sequence shown here is derived from an EMBL/GenBank/DDBJ whole genome shotgun (WGS) entry which is preliminary data.</text>
</comment>
<evidence type="ECO:0000313" key="8">
    <source>
        <dbReference type="Proteomes" id="UP000645828"/>
    </source>
</evidence>
<dbReference type="PROSITE" id="PS51265">
    <property type="entry name" value="ZF_DBF4"/>
    <property type="match status" value="1"/>
</dbReference>
<dbReference type="EMBL" id="CAJHUB010000649">
    <property type="protein sequence ID" value="CAD7667029.1"/>
    <property type="molecule type" value="Genomic_DNA"/>
</dbReference>
<dbReference type="GO" id="GO:0031431">
    <property type="term" value="C:Dbf4-dependent protein kinase complex"/>
    <property type="evidence" value="ECO:0007669"/>
    <property type="project" value="TreeGrafter"/>
</dbReference>
<evidence type="ECO:0000259" key="6">
    <source>
        <dbReference type="PROSITE" id="PS51265"/>
    </source>
</evidence>
<dbReference type="GO" id="GO:0010571">
    <property type="term" value="P:positive regulation of nuclear cell cycle DNA replication"/>
    <property type="evidence" value="ECO:0007669"/>
    <property type="project" value="TreeGrafter"/>
</dbReference>
<dbReference type="InterPro" id="IPR051590">
    <property type="entry name" value="Replication_Regulatory_Kinase"/>
</dbReference>
<dbReference type="GO" id="GO:0003676">
    <property type="term" value="F:nucleic acid binding"/>
    <property type="evidence" value="ECO:0007669"/>
    <property type="project" value="InterPro"/>
</dbReference>
<feature type="compositionally biased region" description="Basic and acidic residues" evidence="5">
    <location>
        <begin position="289"/>
        <end position="299"/>
    </location>
</feature>
<dbReference type="PANTHER" id="PTHR15375">
    <property type="entry name" value="ACTIVATOR OF S-PHASE KINASE-RELATED"/>
    <property type="match status" value="1"/>
</dbReference>
<dbReference type="SMART" id="SM00586">
    <property type="entry name" value="ZnF_DBF"/>
    <property type="match status" value="1"/>
</dbReference>
<reference evidence="7" key="1">
    <citation type="submission" date="2020-12" db="EMBL/GenBank/DDBJ databases">
        <authorList>
            <consortium name="Molecular Ecology Group"/>
        </authorList>
    </citation>
    <scope>NUCLEOTIDE SEQUENCE</scope>
    <source>
        <strain evidence="7">TBG_1078</strain>
    </source>
</reference>
<evidence type="ECO:0000256" key="3">
    <source>
        <dbReference type="ARBA" id="ARBA00022833"/>
    </source>
</evidence>
<dbReference type="GO" id="GO:0008270">
    <property type="term" value="F:zinc ion binding"/>
    <property type="evidence" value="ECO:0007669"/>
    <property type="project" value="UniProtKB-KW"/>
</dbReference>
<gene>
    <name evidence="7" type="ORF">NYPRO_LOCUS377</name>
</gene>
<feature type="domain" description="DBF4-type" evidence="6">
    <location>
        <begin position="308"/>
        <end position="357"/>
    </location>
</feature>
<feature type="region of interest" description="Disordered" evidence="5">
    <location>
        <begin position="287"/>
        <end position="306"/>
    </location>
</feature>
<protein>
    <submittedName>
        <fullName evidence="7">(raccoon dog) hypothetical protein</fullName>
    </submittedName>
</protein>
<evidence type="ECO:0000256" key="4">
    <source>
        <dbReference type="PROSITE-ProRule" id="PRU00600"/>
    </source>
</evidence>
<sequence>MLNQLSHPGDGRLSELQSSMAESSLRAPDLGTQLGVSASLKKCRKTSTDAGRQPFSGKSFYLDLPAGKSLQFLTGAIQQLGGVIEGFLSKEVSYIVSSRREAKAESNGTSPRGCPSPSEVRGQTPSIVHPKDGHTRPSQKPADSVPMSRGKELLQKAIRNQESSSGGGGGSSSSLLTNARSWGVRILHVDGTVSTWGFCEMLMHVQQLSLNALCVKKQGLEKKPEGTCPAEPRTRKVARLKAPFLKIEDESRKFRPFHHQFKSFPEISFLGPKDASPFEALMTPSILHHTREPKDREPSPRSATRTLPRRRKGFCECCQEAFEELHAHLWSTQHQGFASEAHPYAEVDRLIAQLSHSFADAPFQTSLPSRVAGPAYMGRVSGQQDGCPLQGGKHMSEPPPSPAQSLRAASVPSPLVGHYVLLPTEWSPTESMPTAHC</sequence>
<keyword evidence="3" id="KW-0862">Zinc</keyword>
<keyword evidence="1" id="KW-0479">Metal-binding</keyword>
<name>A0A811XR48_NYCPR</name>
<evidence type="ECO:0000256" key="1">
    <source>
        <dbReference type="ARBA" id="ARBA00022723"/>
    </source>
</evidence>
<dbReference type="GO" id="GO:1901987">
    <property type="term" value="P:regulation of cell cycle phase transition"/>
    <property type="evidence" value="ECO:0007669"/>
    <property type="project" value="TreeGrafter"/>
</dbReference>